<accession>A0ABU7BYY1</accession>
<protein>
    <submittedName>
        <fullName evidence="3">Uncharacterized protein</fullName>
    </submittedName>
</protein>
<evidence type="ECO:0000313" key="4">
    <source>
        <dbReference type="Proteomes" id="UP001345963"/>
    </source>
</evidence>
<evidence type="ECO:0000313" key="3">
    <source>
        <dbReference type="EMBL" id="MED6254820.1"/>
    </source>
</evidence>
<dbReference type="Proteomes" id="UP001345963">
    <property type="component" value="Unassembled WGS sequence"/>
</dbReference>
<feature type="region of interest" description="Disordered" evidence="2">
    <location>
        <begin position="151"/>
        <end position="202"/>
    </location>
</feature>
<dbReference type="InterPro" id="IPR037863">
    <property type="entry name" value="RHOGAP6/36"/>
</dbReference>
<sequence>MGIEDSTAIISITLVLIQNYRRLFTVSAELQQEVLMSLIQTDPDVIDYLLRRKLSGSHLTVEGSSESGGRRDTGASLDSVGASSGSLSPLEPPSPLFPPDGSSGESSLTSEVFLNVLKLNQSRNRPEGRYGEGRSAKSIRHMRQFHSHHNLLSLSQPSPLSRLHSQDGEPQDRRGAPGPAMSFTLGSGSAGSRGSCSSLSGSTENSIWVRQMQQEEGKSSPAANFWDFFTGKGSGSETVV</sequence>
<keyword evidence="1" id="KW-0343">GTPase activation</keyword>
<dbReference type="PANTHER" id="PTHR12635">
    <property type="entry name" value="RHO-GTPASE-ACTIVATING PROTEIN 6 FAMILY MEMBER"/>
    <property type="match status" value="1"/>
</dbReference>
<evidence type="ECO:0000256" key="2">
    <source>
        <dbReference type="SAM" id="MobiDB-lite"/>
    </source>
</evidence>
<name>A0ABU7BYY1_9TELE</name>
<organism evidence="3 4">
    <name type="scientific">Ataeniobius toweri</name>
    <dbReference type="NCBI Taxonomy" id="208326"/>
    <lineage>
        <taxon>Eukaryota</taxon>
        <taxon>Metazoa</taxon>
        <taxon>Chordata</taxon>
        <taxon>Craniata</taxon>
        <taxon>Vertebrata</taxon>
        <taxon>Euteleostomi</taxon>
        <taxon>Actinopterygii</taxon>
        <taxon>Neopterygii</taxon>
        <taxon>Teleostei</taxon>
        <taxon>Neoteleostei</taxon>
        <taxon>Acanthomorphata</taxon>
        <taxon>Ovalentaria</taxon>
        <taxon>Atherinomorphae</taxon>
        <taxon>Cyprinodontiformes</taxon>
        <taxon>Goodeidae</taxon>
        <taxon>Ataeniobius</taxon>
    </lineage>
</organism>
<gene>
    <name evidence="3" type="ORF">ATANTOWER_000818</name>
</gene>
<evidence type="ECO:0000256" key="1">
    <source>
        <dbReference type="ARBA" id="ARBA00022468"/>
    </source>
</evidence>
<reference evidence="3 4" key="1">
    <citation type="submission" date="2021-07" db="EMBL/GenBank/DDBJ databases">
        <authorList>
            <person name="Palmer J.M."/>
        </authorList>
    </citation>
    <scope>NUCLEOTIDE SEQUENCE [LARGE SCALE GENOMIC DNA]</scope>
    <source>
        <strain evidence="3 4">AT_MEX2019</strain>
        <tissue evidence="3">Muscle</tissue>
    </source>
</reference>
<proteinExistence type="predicted"/>
<dbReference type="PANTHER" id="PTHR12635:SF13">
    <property type="entry name" value="RHO GTPASE-ACTIVATING PROTEIN 6"/>
    <property type="match status" value="1"/>
</dbReference>
<feature type="compositionally biased region" description="Basic and acidic residues" evidence="2">
    <location>
        <begin position="164"/>
        <end position="175"/>
    </location>
</feature>
<feature type="compositionally biased region" description="Low complexity" evidence="2">
    <location>
        <begin position="186"/>
        <end position="202"/>
    </location>
</feature>
<feature type="compositionally biased region" description="Low complexity" evidence="2">
    <location>
        <begin position="151"/>
        <end position="163"/>
    </location>
</feature>
<feature type="region of interest" description="Disordered" evidence="2">
    <location>
        <begin position="59"/>
        <end position="107"/>
    </location>
</feature>
<comment type="caution">
    <text evidence="3">The sequence shown here is derived from an EMBL/GenBank/DDBJ whole genome shotgun (WGS) entry which is preliminary data.</text>
</comment>
<keyword evidence="4" id="KW-1185">Reference proteome</keyword>
<dbReference type="EMBL" id="JAHUTI010069921">
    <property type="protein sequence ID" value="MED6254820.1"/>
    <property type="molecule type" value="Genomic_DNA"/>
</dbReference>